<evidence type="ECO:0000313" key="3">
    <source>
        <dbReference type="Proteomes" id="UP000287651"/>
    </source>
</evidence>
<protein>
    <submittedName>
        <fullName evidence="2">Uncharacterized protein</fullName>
    </submittedName>
</protein>
<organism evidence="2 3">
    <name type="scientific">Ensete ventricosum</name>
    <name type="common">Abyssinian banana</name>
    <name type="synonym">Musa ensete</name>
    <dbReference type="NCBI Taxonomy" id="4639"/>
    <lineage>
        <taxon>Eukaryota</taxon>
        <taxon>Viridiplantae</taxon>
        <taxon>Streptophyta</taxon>
        <taxon>Embryophyta</taxon>
        <taxon>Tracheophyta</taxon>
        <taxon>Spermatophyta</taxon>
        <taxon>Magnoliopsida</taxon>
        <taxon>Liliopsida</taxon>
        <taxon>Zingiberales</taxon>
        <taxon>Musaceae</taxon>
        <taxon>Ensete</taxon>
    </lineage>
</organism>
<sequence length="133" mass="15196">MISLLWRINDQRRKEKEMYRYREQGFHLFDVVPIEIIPRLTPVDAGALGIDAAVPESEPAGKSRPVGFRPQLGFHLGGLEPSEPPRESDEGRAQPHRRGRRRRGRKRRDLIIQSAGNRGHAALPLRACAEEFR</sequence>
<dbReference type="AlphaFoldDB" id="A0A444EZ10"/>
<accession>A0A444EZ10</accession>
<dbReference type="EMBL" id="AMZH03005202">
    <property type="protein sequence ID" value="RRT67009.1"/>
    <property type="molecule type" value="Genomic_DNA"/>
</dbReference>
<proteinExistence type="predicted"/>
<reference evidence="2 3" key="1">
    <citation type="journal article" date="2014" name="Agronomy (Basel)">
        <title>A Draft Genome Sequence for Ensete ventricosum, the Drought-Tolerant Tree Against Hunger.</title>
        <authorList>
            <person name="Harrison J."/>
            <person name="Moore K.A."/>
            <person name="Paszkiewicz K."/>
            <person name="Jones T."/>
            <person name="Grant M."/>
            <person name="Ambacheew D."/>
            <person name="Muzemil S."/>
            <person name="Studholme D.J."/>
        </authorList>
    </citation>
    <scope>NUCLEOTIDE SEQUENCE [LARGE SCALE GENOMIC DNA]</scope>
</reference>
<gene>
    <name evidence="2" type="ORF">B296_00018323</name>
</gene>
<comment type="caution">
    <text evidence="2">The sequence shown here is derived from an EMBL/GenBank/DDBJ whole genome shotgun (WGS) entry which is preliminary data.</text>
</comment>
<dbReference type="Proteomes" id="UP000287651">
    <property type="component" value="Unassembled WGS sequence"/>
</dbReference>
<feature type="region of interest" description="Disordered" evidence="1">
    <location>
        <begin position="55"/>
        <end position="116"/>
    </location>
</feature>
<feature type="compositionally biased region" description="Basic residues" evidence="1">
    <location>
        <begin position="94"/>
        <end position="108"/>
    </location>
</feature>
<evidence type="ECO:0000256" key="1">
    <source>
        <dbReference type="SAM" id="MobiDB-lite"/>
    </source>
</evidence>
<evidence type="ECO:0000313" key="2">
    <source>
        <dbReference type="EMBL" id="RRT67009.1"/>
    </source>
</evidence>
<feature type="compositionally biased region" description="Basic and acidic residues" evidence="1">
    <location>
        <begin position="83"/>
        <end position="93"/>
    </location>
</feature>
<name>A0A444EZ10_ENSVE</name>